<dbReference type="OrthoDB" id="3218065at2759"/>
<evidence type="ECO:0000313" key="3">
    <source>
        <dbReference type="Proteomes" id="UP000053558"/>
    </source>
</evidence>
<feature type="region of interest" description="Disordered" evidence="1">
    <location>
        <begin position="1"/>
        <end position="70"/>
    </location>
</feature>
<protein>
    <recommendedName>
        <fullName evidence="4">DDE-1 domain-containing protein</fullName>
    </recommendedName>
</protein>
<gene>
    <name evidence="2" type="ORF">CONPUDRAFT_53085</name>
</gene>
<sequence length="481" mass="54463">MFFASDFSDARDEADNSDTSSESDGADIEAAVPAARPKQAACVPTPKRQKLEVPYQKQREERRGEKQEDERVNLAVGLHDLQKMMKSAKTQFEGGPNGLQARRTKAIEAHLKMVLKNGRSFTDASKRVAEGNGFAPRWGGQQLRSWTRQWIKSRLLPTSLIGKHAKTDSLLDDPGIAAALRTYLRSNKWAVNPEKLAKFSKNELIPAEAEAYLHQLVNEEMPRGLKRCMELELFPRIHLRVGHGISLSTARSHDAHEASWLLDGKQPLVKKGVGAGEHRSEVICSTVGHMPEAGESLEYGKNKDGFWNGERFVEQLKNKIIPTFENYHGAGYQALFLIDNSQGHSAYAEDALLITWMNINPGGKQARMRDGWFLRDGQKITQPMVFPSDHTDHPNQPKGIKAYIRDNCDYTFATLKANIPKAMASVDIRTIRLWENRTHRWIEAYRSGLDAKEAHIEVRNFSSTRYKSHRRVPERVAQRFD</sequence>
<name>A0A5M3MV38_CONPW</name>
<keyword evidence="3" id="KW-1185">Reference proteome</keyword>
<dbReference type="GeneID" id="19207558"/>
<feature type="compositionally biased region" description="Low complexity" evidence="1">
    <location>
        <begin position="30"/>
        <end position="41"/>
    </location>
</feature>
<evidence type="ECO:0008006" key="4">
    <source>
        <dbReference type="Google" id="ProtNLM"/>
    </source>
</evidence>
<dbReference type="OMA" id="RCMELEL"/>
<reference evidence="3" key="1">
    <citation type="journal article" date="2012" name="Science">
        <title>The Paleozoic origin of enzymatic lignin decomposition reconstructed from 31 fungal genomes.</title>
        <authorList>
            <person name="Floudas D."/>
            <person name="Binder M."/>
            <person name="Riley R."/>
            <person name="Barry K."/>
            <person name="Blanchette R.A."/>
            <person name="Henrissat B."/>
            <person name="Martinez A.T."/>
            <person name="Otillar R."/>
            <person name="Spatafora J.W."/>
            <person name="Yadav J.S."/>
            <person name="Aerts A."/>
            <person name="Benoit I."/>
            <person name="Boyd A."/>
            <person name="Carlson A."/>
            <person name="Copeland A."/>
            <person name="Coutinho P.M."/>
            <person name="de Vries R.P."/>
            <person name="Ferreira P."/>
            <person name="Findley K."/>
            <person name="Foster B."/>
            <person name="Gaskell J."/>
            <person name="Glotzer D."/>
            <person name="Gorecki P."/>
            <person name="Heitman J."/>
            <person name="Hesse C."/>
            <person name="Hori C."/>
            <person name="Igarashi K."/>
            <person name="Jurgens J.A."/>
            <person name="Kallen N."/>
            <person name="Kersten P."/>
            <person name="Kohler A."/>
            <person name="Kuees U."/>
            <person name="Kumar T.K.A."/>
            <person name="Kuo A."/>
            <person name="LaButti K."/>
            <person name="Larrondo L.F."/>
            <person name="Lindquist E."/>
            <person name="Ling A."/>
            <person name="Lombard V."/>
            <person name="Lucas S."/>
            <person name="Lundell T."/>
            <person name="Martin R."/>
            <person name="McLaughlin D.J."/>
            <person name="Morgenstern I."/>
            <person name="Morin E."/>
            <person name="Murat C."/>
            <person name="Nagy L.G."/>
            <person name="Nolan M."/>
            <person name="Ohm R.A."/>
            <person name="Patyshakuliyeva A."/>
            <person name="Rokas A."/>
            <person name="Ruiz-Duenas F.J."/>
            <person name="Sabat G."/>
            <person name="Salamov A."/>
            <person name="Samejima M."/>
            <person name="Schmutz J."/>
            <person name="Slot J.C."/>
            <person name="St John F."/>
            <person name="Stenlid J."/>
            <person name="Sun H."/>
            <person name="Sun S."/>
            <person name="Syed K."/>
            <person name="Tsang A."/>
            <person name="Wiebenga A."/>
            <person name="Young D."/>
            <person name="Pisabarro A."/>
            <person name="Eastwood D.C."/>
            <person name="Martin F."/>
            <person name="Cullen D."/>
            <person name="Grigoriev I.V."/>
            <person name="Hibbett D.S."/>
        </authorList>
    </citation>
    <scope>NUCLEOTIDE SEQUENCE [LARGE SCALE GENOMIC DNA]</scope>
    <source>
        <strain evidence="3">RWD-64-598 SS2</strain>
    </source>
</reference>
<dbReference type="RefSeq" id="XP_007766387.1">
    <property type="nucleotide sequence ID" value="XM_007768197.1"/>
</dbReference>
<dbReference type="Proteomes" id="UP000053558">
    <property type="component" value="Unassembled WGS sequence"/>
</dbReference>
<comment type="caution">
    <text evidence="2">The sequence shown here is derived from an EMBL/GenBank/DDBJ whole genome shotgun (WGS) entry which is preliminary data.</text>
</comment>
<feature type="compositionally biased region" description="Basic and acidic residues" evidence="1">
    <location>
        <begin position="57"/>
        <end position="70"/>
    </location>
</feature>
<dbReference type="PANTHER" id="PTHR35871">
    <property type="entry name" value="EXPRESSED PROTEIN"/>
    <property type="match status" value="1"/>
</dbReference>
<proteinExistence type="predicted"/>
<dbReference type="PANTHER" id="PTHR35871:SF1">
    <property type="entry name" value="CXC1-LIKE CYSTEINE CLUSTER ASSOCIATED WITH KDZ TRANSPOSASES DOMAIN-CONTAINING PROTEIN"/>
    <property type="match status" value="1"/>
</dbReference>
<dbReference type="KEGG" id="cput:CONPUDRAFT_53085"/>
<accession>A0A5M3MV38</accession>
<dbReference type="AlphaFoldDB" id="A0A5M3MV38"/>
<evidence type="ECO:0000256" key="1">
    <source>
        <dbReference type="SAM" id="MobiDB-lite"/>
    </source>
</evidence>
<organism evidence="2 3">
    <name type="scientific">Coniophora puteana (strain RWD-64-598)</name>
    <name type="common">Brown rot fungus</name>
    <dbReference type="NCBI Taxonomy" id="741705"/>
    <lineage>
        <taxon>Eukaryota</taxon>
        <taxon>Fungi</taxon>
        <taxon>Dikarya</taxon>
        <taxon>Basidiomycota</taxon>
        <taxon>Agaricomycotina</taxon>
        <taxon>Agaricomycetes</taxon>
        <taxon>Agaricomycetidae</taxon>
        <taxon>Boletales</taxon>
        <taxon>Coniophorineae</taxon>
        <taxon>Coniophoraceae</taxon>
        <taxon>Coniophora</taxon>
    </lineage>
</organism>
<evidence type="ECO:0000313" key="2">
    <source>
        <dbReference type="EMBL" id="EIW82983.1"/>
    </source>
</evidence>
<dbReference type="EMBL" id="JH711576">
    <property type="protein sequence ID" value="EIW82983.1"/>
    <property type="molecule type" value="Genomic_DNA"/>
</dbReference>